<evidence type="ECO:0000256" key="7">
    <source>
        <dbReference type="ARBA" id="ARBA00023170"/>
    </source>
</evidence>
<keyword evidence="6 9" id="KW-0472">Membrane</keyword>
<organism evidence="11 12">
    <name type="scientific">Allacma fusca</name>
    <dbReference type="NCBI Taxonomy" id="39272"/>
    <lineage>
        <taxon>Eukaryota</taxon>
        <taxon>Metazoa</taxon>
        <taxon>Ecdysozoa</taxon>
        <taxon>Arthropoda</taxon>
        <taxon>Hexapoda</taxon>
        <taxon>Collembola</taxon>
        <taxon>Symphypleona</taxon>
        <taxon>Sminthuridae</taxon>
        <taxon>Allacma</taxon>
    </lineage>
</organism>
<dbReference type="InterPro" id="IPR052192">
    <property type="entry name" value="Insect_Ionotropic_Sensory_Rcpt"/>
</dbReference>
<evidence type="ECO:0000256" key="9">
    <source>
        <dbReference type="SAM" id="Phobius"/>
    </source>
</evidence>
<evidence type="ECO:0000256" key="8">
    <source>
        <dbReference type="ARBA" id="ARBA00023180"/>
    </source>
</evidence>
<dbReference type="Pfam" id="PF00060">
    <property type="entry name" value="Lig_chan"/>
    <property type="match status" value="1"/>
</dbReference>
<accession>A0A8J2K728</accession>
<comment type="subcellular location">
    <subcellularLocation>
        <location evidence="1">Cell membrane</location>
        <topology evidence="1">Multi-pass membrane protein</topology>
    </subcellularLocation>
</comment>
<keyword evidence="4 9" id="KW-0812">Transmembrane</keyword>
<feature type="domain" description="Ionotropic glutamate receptor C-terminal" evidence="10">
    <location>
        <begin position="120"/>
        <end position="386"/>
    </location>
</feature>
<evidence type="ECO:0000256" key="6">
    <source>
        <dbReference type="ARBA" id="ARBA00023136"/>
    </source>
</evidence>
<evidence type="ECO:0000256" key="3">
    <source>
        <dbReference type="ARBA" id="ARBA00022475"/>
    </source>
</evidence>
<dbReference type="InterPro" id="IPR001320">
    <property type="entry name" value="Iontro_rcpt_C"/>
</dbReference>
<dbReference type="Proteomes" id="UP000708208">
    <property type="component" value="Unassembled WGS sequence"/>
</dbReference>
<keyword evidence="7" id="KW-0675">Receptor</keyword>
<name>A0A8J2K728_9HEXA</name>
<dbReference type="PANTHER" id="PTHR42643">
    <property type="entry name" value="IONOTROPIC RECEPTOR 20A-RELATED"/>
    <property type="match status" value="1"/>
</dbReference>
<protein>
    <recommendedName>
        <fullName evidence="10">Ionotropic glutamate receptor C-terminal domain-containing protein</fullName>
    </recommendedName>
</protein>
<evidence type="ECO:0000259" key="10">
    <source>
        <dbReference type="Pfam" id="PF00060"/>
    </source>
</evidence>
<evidence type="ECO:0000256" key="2">
    <source>
        <dbReference type="ARBA" id="ARBA00008685"/>
    </source>
</evidence>
<reference evidence="11" key="1">
    <citation type="submission" date="2021-06" db="EMBL/GenBank/DDBJ databases">
        <authorList>
            <person name="Hodson N. C."/>
            <person name="Mongue J. A."/>
            <person name="Jaron S. K."/>
        </authorList>
    </citation>
    <scope>NUCLEOTIDE SEQUENCE</scope>
</reference>
<feature type="transmembrane region" description="Helical" evidence="9">
    <location>
        <begin position="830"/>
        <end position="850"/>
    </location>
</feature>
<keyword evidence="8" id="KW-0325">Glycoprotein</keyword>
<keyword evidence="12" id="KW-1185">Reference proteome</keyword>
<evidence type="ECO:0000256" key="1">
    <source>
        <dbReference type="ARBA" id="ARBA00004651"/>
    </source>
</evidence>
<evidence type="ECO:0000256" key="5">
    <source>
        <dbReference type="ARBA" id="ARBA00022989"/>
    </source>
</evidence>
<feature type="transmembrane region" description="Helical" evidence="9">
    <location>
        <begin position="120"/>
        <end position="138"/>
    </location>
</feature>
<evidence type="ECO:0000256" key="4">
    <source>
        <dbReference type="ARBA" id="ARBA00022692"/>
    </source>
</evidence>
<dbReference type="GO" id="GO:0015276">
    <property type="term" value="F:ligand-gated monoatomic ion channel activity"/>
    <property type="evidence" value="ECO:0007669"/>
    <property type="project" value="InterPro"/>
</dbReference>
<dbReference type="GO" id="GO:0005886">
    <property type="term" value="C:plasma membrane"/>
    <property type="evidence" value="ECO:0007669"/>
    <property type="project" value="UniProtKB-SubCell"/>
</dbReference>
<dbReference type="AlphaFoldDB" id="A0A8J2K728"/>
<evidence type="ECO:0000313" key="12">
    <source>
        <dbReference type="Proteomes" id="UP000708208"/>
    </source>
</evidence>
<gene>
    <name evidence="11" type="ORF">AFUS01_LOCUS18192</name>
</gene>
<dbReference type="OrthoDB" id="6424337at2759"/>
<evidence type="ECO:0000313" key="11">
    <source>
        <dbReference type="EMBL" id="CAG7729481.1"/>
    </source>
</evidence>
<comment type="caution">
    <text evidence="11">The sequence shown here is derived from an EMBL/GenBank/DDBJ whole genome shotgun (WGS) entry which is preliminary data.</text>
</comment>
<keyword evidence="5 9" id="KW-1133">Transmembrane helix</keyword>
<feature type="transmembrane region" description="Helical" evidence="9">
    <location>
        <begin position="181"/>
        <end position="207"/>
    </location>
</feature>
<feature type="transmembrane region" description="Helical" evidence="9">
    <location>
        <begin position="755"/>
        <end position="778"/>
    </location>
</feature>
<keyword evidence="3" id="KW-1003">Cell membrane</keyword>
<dbReference type="EMBL" id="CAJVCH010179085">
    <property type="protein sequence ID" value="CAG7729481.1"/>
    <property type="molecule type" value="Genomic_DNA"/>
</dbReference>
<proteinExistence type="inferred from homology"/>
<sequence length="1124" mass="128774">DTLPKELTIALDPKTNTTRLVSGFCYDIIAALQDVLNFSTTVTDYSGWISIHDNSSTNVIGKALQDETKDIFILMSTFIEERARVFKILMPYRIRRIDAYFLQPKGSKLNIYWQLFTPKVWTILFTTLALLSLSKLIMEKINGVYIGMEHSENDGGNILWTTAILTQQGWNEDPKSTSLQIMFLSASVMGLICYVAFCANLVSALYFDPLPIKTFQELLQTSVRIAALENSKVIRSIIEGSTNVSRFDKEKAAALKGKIDIYCSYDHGGKLIFSKEFAFLGYEDFKTFLINEYNRSGDDFCRNIGMLPITDLHLRSGMIATKNFPYREPFNQKLIKLMETGLMYRYNRHYDMESSSVHCRIAAGLRRSVQLQLIDVYSAYVILILGKIFSLSIFLLELMGIPPIQLTERVDRTNGQLLLLCYLYCLAVAKTFEKDFLADFLSTRLGSYQVSVFMPFNVSMSWFMDAFAERNQNQISFNFFQATDSRRLKLTHEDVFVLDGTKQAFLFIPETTLQAEHYLQLVLNWAYRVPRLDDRLNIAIIFFMLHEGGYSIQKFCELLQIDTLTYATGISKTPYLYPTAMDRFYMINGTNMKENTFEIYNFGRRDAAIFELKHVPFEKIGLFTIRRTNFRKATILVATIKKDAFDKDAVTIWNEDTNQTEIIGGMSYDIITSLQLMLNFSIHVTVYNKGWNENLINHSYKDMGRILFRELEDILIVKSTFKVQRAKDFKLLVPHHIRGLYAYFIQPSIASSTNIFWNLFSPVCWGLLGALVVFICTVKFIMNNIIENIHGQIKIQENIPTIITDELIWMLAFVTQQGWTQVASAVPTRFVFFTASLMALICLTALTAQLTSALSVNTAPIKTFVELIRTNILIAVDKDSTVARDTVMGDAGEFRFDEANTRILKRNRDKYCDMLEGSKLVMEGTHTFLGYGEVKSILIDKFNRTGEDFCAISGISALPVHNLPFRSGMIATQNFPYKEFFNVKLVLLIQTGLVFRFNKHFQQEFSNVDCHYFDDRGKLMDGLQDFLFAYKILILGYILSAMSSKSGFVQTAGGPDLKIFIFNIKDVNIGHYLADLHYYGIKSYVLKEKEQDLTQPNENVRNISTLSVYTETNQVSTGYYIFKT</sequence>
<comment type="similarity">
    <text evidence="2">Belongs to the glutamate-gated ion channel (TC 1.A.10.1) family.</text>
</comment>
<dbReference type="PANTHER" id="PTHR42643:SF24">
    <property type="entry name" value="IONOTROPIC RECEPTOR 60A"/>
    <property type="match status" value="1"/>
</dbReference>
<dbReference type="GO" id="GO:0050906">
    <property type="term" value="P:detection of stimulus involved in sensory perception"/>
    <property type="evidence" value="ECO:0007669"/>
    <property type="project" value="UniProtKB-ARBA"/>
</dbReference>
<feature type="non-terminal residue" evidence="11">
    <location>
        <position position="1124"/>
    </location>
</feature>